<sequence length="133" mass="15256">MSAVQVRCLHFPDGLRVGLNSTGMLNPSTRDMSKKSRLPNWFRAYSARPGCSEGCPIPNTRACRNPRSGNDRYRRRQSCTLYDPRSVPWTCRRAPIATSSGPSRVCGPRRARRRPRVCRGSCCGFRRWRRGRR</sequence>
<dbReference type="AlphaFoldDB" id="A0AAV6JGZ5"/>
<evidence type="ECO:0000313" key="2">
    <source>
        <dbReference type="Proteomes" id="UP000823749"/>
    </source>
</evidence>
<dbReference type="Proteomes" id="UP000823749">
    <property type="component" value="Chromosome 7"/>
</dbReference>
<reference evidence="1" key="1">
    <citation type="submission" date="2020-08" db="EMBL/GenBank/DDBJ databases">
        <title>Plant Genome Project.</title>
        <authorList>
            <person name="Zhang R.-G."/>
        </authorList>
    </citation>
    <scope>NUCLEOTIDE SEQUENCE</scope>
    <source>
        <strain evidence="1">WSP0</strain>
        <tissue evidence="1">Leaf</tissue>
    </source>
</reference>
<gene>
    <name evidence="1" type="ORF">RHGRI_020025</name>
</gene>
<accession>A0AAV6JGZ5</accession>
<name>A0AAV6JGZ5_9ERIC</name>
<protein>
    <submittedName>
        <fullName evidence="1">Uncharacterized protein</fullName>
    </submittedName>
</protein>
<keyword evidence="2" id="KW-1185">Reference proteome</keyword>
<comment type="caution">
    <text evidence="1">The sequence shown here is derived from an EMBL/GenBank/DDBJ whole genome shotgun (WGS) entry which is preliminary data.</text>
</comment>
<organism evidence="1 2">
    <name type="scientific">Rhododendron griersonianum</name>
    <dbReference type="NCBI Taxonomy" id="479676"/>
    <lineage>
        <taxon>Eukaryota</taxon>
        <taxon>Viridiplantae</taxon>
        <taxon>Streptophyta</taxon>
        <taxon>Embryophyta</taxon>
        <taxon>Tracheophyta</taxon>
        <taxon>Spermatophyta</taxon>
        <taxon>Magnoliopsida</taxon>
        <taxon>eudicotyledons</taxon>
        <taxon>Gunneridae</taxon>
        <taxon>Pentapetalae</taxon>
        <taxon>asterids</taxon>
        <taxon>Ericales</taxon>
        <taxon>Ericaceae</taxon>
        <taxon>Ericoideae</taxon>
        <taxon>Rhodoreae</taxon>
        <taxon>Rhododendron</taxon>
    </lineage>
</organism>
<evidence type="ECO:0000313" key="1">
    <source>
        <dbReference type="EMBL" id="KAG5539677.1"/>
    </source>
</evidence>
<proteinExistence type="predicted"/>
<dbReference type="EMBL" id="JACTNZ010000007">
    <property type="protein sequence ID" value="KAG5539677.1"/>
    <property type="molecule type" value="Genomic_DNA"/>
</dbReference>